<feature type="region of interest" description="Disordered" evidence="1">
    <location>
        <begin position="133"/>
        <end position="157"/>
    </location>
</feature>
<organism evidence="2 3">
    <name type="scientific">Portunus trituberculatus</name>
    <name type="common">Swimming crab</name>
    <name type="synonym">Neptunus trituberculatus</name>
    <dbReference type="NCBI Taxonomy" id="210409"/>
    <lineage>
        <taxon>Eukaryota</taxon>
        <taxon>Metazoa</taxon>
        <taxon>Ecdysozoa</taxon>
        <taxon>Arthropoda</taxon>
        <taxon>Crustacea</taxon>
        <taxon>Multicrustacea</taxon>
        <taxon>Malacostraca</taxon>
        <taxon>Eumalacostraca</taxon>
        <taxon>Eucarida</taxon>
        <taxon>Decapoda</taxon>
        <taxon>Pleocyemata</taxon>
        <taxon>Brachyura</taxon>
        <taxon>Eubrachyura</taxon>
        <taxon>Portunoidea</taxon>
        <taxon>Portunidae</taxon>
        <taxon>Portuninae</taxon>
        <taxon>Portunus</taxon>
    </lineage>
</organism>
<keyword evidence="3" id="KW-1185">Reference proteome</keyword>
<evidence type="ECO:0000313" key="3">
    <source>
        <dbReference type="Proteomes" id="UP000324222"/>
    </source>
</evidence>
<reference evidence="2 3" key="1">
    <citation type="submission" date="2019-05" db="EMBL/GenBank/DDBJ databases">
        <title>Another draft genome of Portunus trituberculatus and its Hox gene families provides insights of decapod evolution.</title>
        <authorList>
            <person name="Jeong J.-H."/>
            <person name="Song I."/>
            <person name="Kim S."/>
            <person name="Choi T."/>
            <person name="Kim D."/>
            <person name="Ryu S."/>
            <person name="Kim W."/>
        </authorList>
    </citation>
    <scope>NUCLEOTIDE SEQUENCE [LARGE SCALE GENOMIC DNA]</scope>
    <source>
        <tissue evidence="2">Muscle</tissue>
    </source>
</reference>
<accession>A0A5B7G9D3</accession>
<evidence type="ECO:0000313" key="2">
    <source>
        <dbReference type="EMBL" id="MPC55472.1"/>
    </source>
</evidence>
<sequence length="263" mass="29072">MVARLDGSKWWWWWCRRGDDLGSEQSPWAVAAAADWLVGLGGIRVLDPDSPDPTRQEESDYQPLVLESTDDYLQVEANPDESAYQRSGFVCRQVLGSRCGTGVPPRLNDYRAERRIQAAALLGFVRGYPVGYRSQANPAPRHPVLKYSDPDSDSMDPPDQVIEFAPKQTLTPKDKKPNGKVRSISAQFHSATLSPTVASPSLKYSSRTNSGTVVAQYGTSDNTAWTINPDFHPEVILLSSCDTNWLCLILVLILTVMVCLVSS</sequence>
<dbReference type="EMBL" id="VSRR010013206">
    <property type="protein sequence ID" value="MPC55472.1"/>
    <property type="molecule type" value="Genomic_DNA"/>
</dbReference>
<comment type="caution">
    <text evidence="2">The sequence shown here is derived from an EMBL/GenBank/DDBJ whole genome shotgun (WGS) entry which is preliminary data.</text>
</comment>
<protein>
    <submittedName>
        <fullName evidence="2">Uncharacterized protein</fullName>
    </submittedName>
</protein>
<dbReference type="Proteomes" id="UP000324222">
    <property type="component" value="Unassembled WGS sequence"/>
</dbReference>
<gene>
    <name evidence="2" type="ORF">E2C01_049410</name>
</gene>
<name>A0A5B7G9D3_PORTR</name>
<evidence type="ECO:0000256" key="1">
    <source>
        <dbReference type="SAM" id="MobiDB-lite"/>
    </source>
</evidence>
<dbReference type="AlphaFoldDB" id="A0A5B7G9D3"/>
<proteinExistence type="predicted"/>